<dbReference type="AlphaFoldDB" id="A0A858R789"/>
<dbReference type="EMBL" id="CP051775">
    <property type="protein sequence ID" value="QJE73439.1"/>
    <property type="molecule type" value="Genomic_DNA"/>
</dbReference>
<dbReference type="KEGG" id="acru:HHL28_10355"/>
<feature type="region of interest" description="Disordered" evidence="2">
    <location>
        <begin position="103"/>
        <end position="123"/>
    </location>
</feature>
<dbReference type="InterPro" id="IPR007475">
    <property type="entry name" value="UbiK"/>
</dbReference>
<evidence type="ECO:0000256" key="2">
    <source>
        <dbReference type="SAM" id="MobiDB-lite"/>
    </source>
</evidence>
<dbReference type="Proteomes" id="UP000501891">
    <property type="component" value="Chromosome"/>
</dbReference>
<evidence type="ECO:0000313" key="4">
    <source>
        <dbReference type="Proteomes" id="UP000501891"/>
    </source>
</evidence>
<feature type="coiled-coil region" evidence="1">
    <location>
        <begin position="62"/>
        <end position="96"/>
    </location>
</feature>
<evidence type="ECO:0000256" key="1">
    <source>
        <dbReference type="SAM" id="Coils"/>
    </source>
</evidence>
<dbReference type="Pfam" id="PF04380">
    <property type="entry name" value="BMFP"/>
    <property type="match status" value="1"/>
</dbReference>
<keyword evidence="1" id="KW-0175">Coiled coil</keyword>
<accession>A0A858R789</accession>
<reference evidence="3" key="1">
    <citation type="submission" date="2020-04" db="EMBL/GenBank/DDBJ databases">
        <title>A desert anoxygenic phototrophic bacterium fixes CO2 using RubisCO under aerobic conditions.</title>
        <authorList>
            <person name="Tang K."/>
        </authorList>
    </citation>
    <scope>NUCLEOTIDE SEQUENCE [LARGE SCALE GENOMIC DNA]</scope>
    <source>
        <strain evidence="3">MIMtkB3</strain>
    </source>
</reference>
<organism evidence="3 4">
    <name type="scientific">Aerophototrophica crusticola</name>
    <dbReference type="NCBI Taxonomy" id="1709002"/>
    <lineage>
        <taxon>Bacteria</taxon>
        <taxon>Pseudomonadati</taxon>
        <taxon>Pseudomonadota</taxon>
        <taxon>Alphaproteobacteria</taxon>
        <taxon>Rhodospirillales</taxon>
        <taxon>Rhodospirillaceae</taxon>
        <taxon>Aerophototrophica</taxon>
    </lineage>
</organism>
<gene>
    <name evidence="3" type="ORF">HHL28_10355</name>
</gene>
<protein>
    <submittedName>
        <fullName evidence="3">Accessory factor UbiK family protein</fullName>
    </submittedName>
</protein>
<evidence type="ECO:0000313" key="3">
    <source>
        <dbReference type="EMBL" id="QJE73439.1"/>
    </source>
</evidence>
<keyword evidence="4" id="KW-1185">Reference proteome</keyword>
<name>A0A858R789_9PROT</name>
<sequence>MQVENRLLDDLARVATGAVGALTGIRTEVEGQVRQQFERILAQMDVPSREEFEAVKAVAAQARTTQEELSESLATVAALQAEVSRLESLLKILADKAGVELPAPAAAPARDAAPADGALSDGG</sequence>
<proteinExistence type="predicted"/>